<keyword evidence="2" id="KW-0813">Transport</keyword>
<evidence type="ECO:0000256" key="1">
    <source>
        <dbReference type="ARBA" id="ARBA00004141"/>
    </source>
</evidence>
<keyword evidence="5" id="KW-0472">Membrane</keyword>
<dbReference type="EMBL" id="QXFV01001413">
    <property type="protein sequence ID" value="KAE9006494.1"/>
    <property type="molecule type" value="Genomic_DNA"/>
</dbReference>
<dbReference type="Proteomes" id="UP000429607">
    <property type="component" value="Unassembled WGS sequence"/>
</dbReference>
<evidence type="ECO:0000256" key="3">
    <source>
        <dbReference type="ARBA" id="ARBA00022692"/>
    </source>
</evidence>
<keyword evidence="4" id="KW-1133">Transmembrane helix</keyword>
<evidence type="ECO:0000256" key="5">
    <source>
        <dbReference type="ARBA" id="ARBA00023136"/>
    </source>
</evidence>
<dbReference type="GO" id="GO:0005886">
    <property type="term" value="C:plasma membrane"/>
    <property type="evidence" value="ECO:0007669"/>
    <property type="project" value="TreeGrafter"/>
</dbReference>
<dbReference type="AlphaFoldDB" id="A0A6A3KSQ9"/>
<name>A0A6A3KSQ9_9STRA</name>
<dbReference type="GO" id="GO:0015254">
    <property type="term" value="F:glycerol channel activity"/>
    <property type="evidence" value="ECO:0007669"/>
    <property type="project" value="TreeGrafter"/>
</dbReference>
<gene>
    <name evidence="6" type="ORF">PR001_g17193</name>
</gene>
<keyword evidence="3" id="KW-0812">Transmembrane</keyword>
<evidence type="ECO:0000256" key="4">
    <source>
        <dbReference type="ARBA" id="ARBA00022989"/>
    </source>
</evidence>
<evidence type="ECO:0000313" key="6">
    <source>
        <dbReference type="EMBL" id="KAE9006494.1"/>
    </source>
</evidence>
<dbReference type="PANTHER" id="PTHR43829">
    <property type="entry name" value="AQUAPORIN OR AQUAGLYCEROPORIN RELATED"/>
    <property type="match status" value="1"/>
</dbReference>
<proteinExistence type="predicted"/>
<evidence type="ECO:0000313" key="7">
    <source>
        <dbReference type="Proteomes" id="UP000429607"/>
    </source>
</evidence>
<dbReference type="GO" id="GO:0015250">
    <property type="term" value="F:water channel activity"/>
    <property type="evidence" value="ECO:0007669"/>
    <property type="project" value="TreeGrafter"/>
</dbReference>
<protein>
    <submittedName>
        <fullName evidence="6">Uncharacterized protein</fullName>
    </submittedName>
</protein>
<dbReference type="Gene3D" id="1.20.1080.10">
    <property type="entry name" value="Glycerol uptake facilitator protein"/>
    <property type="match status" value="1"/>
</dbReference>
<dbReference type="SUPFAM" id="SSF81338">
    <property type="entry name" value="Aquaporin-like"/>
    <property type="match status" value="1"/>
</dbReference>
<dbReference type="PANTHER" id="PTHR43829:SF9">
    <property type="entry name" value="AQUAPORIN-9"/>
    <property type="match status" value="1"/>
</dbReference>
<organism evidence="6 7">
    <name type="scientific">Phytophthora rubi</name>
    <dbReference type="NCBI Taxonomy" id="129364"/>
    <lineage>
        <taxon>Eukaryota</taxon>
        <taxon>Sar</taxon>
        <taxon>Stramenopiles</taxon>
        <taxon>Oomycota</taxon>
        <taxon>Peronosporomycetes</taxon>
        <taxon>Peronosporales</taxon>
        <taxon>Peronosporaceae</taxon>
        <taxon>Phytophthora</taxon>
    </lineage>
</organism>
<dbReference type="InterPro" id="IPR050363">
    <property type="entry name" value="MIP/Aquaporin"/>
</dbReference>
<reference evidence="6 7" key="1">
    <citation type="submission" date="2018-09" db="EMBL/GenBank/DDBJ databases">
        <title>Genomic investigation of the strawberry pathogen Phytophthora fragariae indicates pathogenicity is determined by transcriptional variation in three key races.</title>
        <authorList>
            <person name="Adams T.M."/>
            <person name="Armitage A.D."/>
            <person name="Sobczyk M.K."/>
            <person name="Bates H.J."/>
            <person name="Dunwell J.M."/>
            <person name="Nellist C.F."/>
            <person name="Harrison R.J."/>
        </authorList>
    </citation>
    <scope>NUCLEOTIDE SEQUENCE [LARGE SCALE GENOMIC DNA]</scope>
    <source>
        <strain evidence="6 7">SCRP249</strain>
    </source>
</reference>
<accession>A0A6A3KSQ9</accession>
<sequence>MIVVGMGVNNQVTNSQDATCCWRVLGRQHAHWLVLLSGANLNTAVTLAHCVYDRLSWWKNLNVIDSIYNRETTESSFSTYPSDNISNCMAFYTEVVGTAMLLLDIYDHGPAQPSGQPCVRCVRLLPHERGVRHPSA</sequence>
<comment type="subcellular location">
    <subcellularLocation>
        <location evidence="1">Membrane</location>
        <topology evidence="1">Multi-pass membrane protein</topology>
    </subcellularLocation>
</comment>
<dbReference type="InterPro" id="IPR023271">
    <property type="entry name" value="Aquaporin-like"/>
</dbReference>
<evidence type="ECO:0000256" key="2">
    <source>
        <dbReference type="ARBA" id="ARBA00022448"/>
    </source>
</evidence>
<comment type="caution">
    <text evidence="6">The sequence shown here is derived from an EMBL/GenBank/DDBJ whole genome shotgun (WGS) entry which is preliminary data.</text>
</comment>